<reference evidence="1" key="5">
    <citation type="journal article" date="2021" name="G3 (Bethesda)">
        <title>Aegilops tauschii genome assembly Aet v5.0 features greater sequence contiguity and improved annotation.</title>
        <authorList>
            <person name="Wang L."/>
            <person name="Zhu T."/>
            <person name="Rodriguez J.C."/>
            <person name="Deal K.R."/>
            <person name="Dubcovsky J."/>
            <person name="McGuire P.E."/>
            <person name="Lux T."/>
            <person name="Spannagl M."/>
            <person name="Mayer K.F.X."/>
            <person name="Baldrich P."/>
            <person name="Meyers B.C."/>
            <person name="Huo N."/>
            <person name="Gu Y.Q."/>
            <person name="Zhou H."/>
            <person name="Devos K.M."/>
            <person name="Bennetzen J.L."/>
            <person name="Unver T."/>
            <person name="Budak H."/>
            <person name="Gulick P.J."/>
            <person name="Galiba G."/>
            <person name="Kalapos B."/>
            <person name="Nelson D.R."/>
            <person name="Li P."/>
            <person name="You F.M."/>
            <person name="Luo M.C."/>
            <person name="Dvorak J."/>
        </authorList>
    </citation>
    <scope>NUCLEOTIDE SEQUENCE [LARGE SCALE GENOMIC DNA]</scope>
    <source>
        <strain evidence="1">cv. AL8/78</strain>
    </source>
</reference>
<proteinExistence type="predicted"/>
<reference evidence="2" key="1">
    <citation type="journal article" date="2014" name="Science">
        <title>Ancient hybridizations among the ancestral genomes of bread wheat.</title>
        <authorList>
            <consortium name="International Wheat Genome Sequencing Consortium,"/>
            <person name="Marcussen T."/>
            <person name="Sandve S.R."/>
            <person name="Heier L."/>
            <person name="Spannagl M."/>
            <person name="Pfeifer M."/>
            <person name="Jakobsen K.S."/>
            <person name="Wulff B.B."/>
            <person name="Steuernagel B."/>
            <person name="Mayer K.F."/>
            <person name="Olsen O.A."/>
        </authorList>
    </citation>
    <scope>NUCLEOTIDE SEQUENCE [LARGE SCALE GENOMIC DNA]</scope>
    <source>
        <strain evidence="2">cv. AL8/78</strain>
    </source>
</reference>
<dbReference type="Proteomes" id="UP000015105">
    <property type="component" value="Chromosome 7D"/>
</dbReference>
<accession>A0A453SHE1</accession>
<reference evidence="1" key="4">
    <citation type="submission" date="2019-03" db="UniProtKB">
        <authorList>
            <consortium name="EnsemblPlants"/>
        </authorList>
    </citation>
    <scope>IDENTIFICATION</scope>
</reference>
<dbReference type="Gramene" id="AET7Gv20942200.8">
    <property type="protein sequence ID" value="AET7Gv20942200.8"/>
    <property type="gene ID" value="AET7Gv20942200"/>
</dbReference>
<sequence length="35" mass="3666">SASPRGRGRPGPLTVDLAPPVLRTLRTDGVLRVQG</sequence>
<evidence type="ECO:0000313" key="2">
    <source>
        <dbReference type="Proteomes" id="UP000015105"/>
    </source>
</evidence>
<name>A0A453SHE1_AEGTS</name>
<keyword evidence="2" id="KW-1185">Reference proteome</keyword>
<organism evidence="1 2">
    <name type="scientific">Aegilops tauschii subsp. strangulata</name>
    <name type="common">Goatgrass</name>
    <dbReference type="NCBI Taxonomy" id="200361"/>
    <lineage>
        <taxon>Eukaryota</taxon>
        <taxon>Viridiplantae</taxon>
        <taxon>Streptophyta</taxon>
        <taxon>Embryophyta</taxon>
        <taxon>Tracheophyta</taxon>
        <taxon>Spermatophyta</taxon>
        <taxon>Magnoliopsida</taxon>
        <taxon>Liliopsida</taxon>
        <taxon>Poales</taxon>
        <taxon>Poaceae</taxon>
        <taxon>BOP clade</taxon>
        <taxon>Pooideae</taxon>
        <taxon>Triticodae</taxon>
        <taxon>Triticeae</taxon>
        <taxon>Triticinae</taxon>
        <taxon>Aegilops</taxon>
    </lineage>
</organism>
<evidence type="ECO:0000313" key="1">
    <source>
        <dbReference type="EnsemblPlants" id="AET7Gv20942200.8"/>
    </source>
</evidence>
<protein>
    <submittedName>
        <fullName evidence="1">Uncharacterized protein</fullName>
    </submittedName>
</protein>
<dbReference type="EnsemblPlants" id="AET7Gv20942200.8">
    <property type="protein sequence ID" value="AET7Gv20942200.8"/>
    <property type="gene ID" value="AET7Gv20942200"/>
</dbReference>
<reference evidence="2" key="2">
    <citation type="journal article" date="2017" name="Nat. Plants">
        <title>The Aegilops tauschii genome reveals multiple impacts of transposons.</title>
        <authorList>
            <person name="Zhao G."/>
            <person name="Zou C."/>
            <person name="Li K."/>
            <person name="Wang K."/>
            <person name="Li T."/>
            <person name="Gao L."/>
            <person name="Zhang X."/>
            <person name="Wang H."/>
            <person name="Yang Z."/>
            <person name="Liu X."/>
            <person name="Jiang W."/>
            <person name="Mao L."/>
            <person name="Kong X."/>
            <person name="Jiao Y."/>
            <person name="Jia J."/>
        </authorList>
    </citation>
    <scope>NUCLEOTIDE SEQUENCE [LARGE SCALE GENOMIC DNA]</scope>
    <source>
        <strain evidence="2">cv. AL8/78</strain>
    </source>
</reference>
<reference evidence="1" key="3">
    <citation type="journal article" date="2017" name="Nature">
        <title>Genome sequence of the progenitor of the wheat D genome Aegilops tauschii.</title>
        <authorList>
            <person name="Luo M.C."/>
            <person name="Gu Y.Q."/>
            <person name="Puiu D."/>
            <person name="Wang H."/>
            <person name="Twardziok S.O."/>
            <person name="Deal K.R."/>
            <person name="Huo N."/>
            <person name="Zhu T."/>
            <person name="Wang L."/>
            <person name="Wang Y."/>
            <person name="McGuire P.E."/>
            <person name="Liu S."/>
            <person name="Long H."/>
            <person name="Ramasamy R.K."/>
            <person name="Rodriguez J.C."/>
            <person name="Van S.L."/>
            <person name="Yuan L."/>
            <person name="Wang Z."/>
            <person name="Xia Z."/>
            <person name="Xiao L."/>
            <person name="Anderson O.D."/>
            <person name="Ouyang S."/>
            <person name="Liang Y."/>
            <person name="Zimin A.V."/>
            <person name="Pertea G."/>
            <person name="Qi P."/>
            <person name="Bennetzen J.L."/>
            <person name="Dai X."/>
            <person name="Dawson M.W."/>
            <person name="Muller H.G."/>
            <person name="Kugler K."/>
            <person name="Rivarola-Duarte L."/>
            <person name="Spannagl M."/>
            <person name="Mayer K.F.X."/>
            <person name="Lu F.H."/>
            <person name="Bevan M.W."/>
            <person name="Leroy P."/>
            <person name="Li P."/>
            <person name="You F.M."/>
            <person name="Sun Q."/>
            <person name="Liu Z."/>
            <person name="Lyons E."/>
            <person name="Wicker T."/>
            <person name="Salzberg S.L."/>
            <person name="Devos K.M."/>
            <person name="Dvorak J."/>
        </authorList>
    </citation>
    <scope>NUCLEOTIDE SEQUENCE [LARGE SCALE GENOMIC DNA]</scope>
    <source>
        <strain evidence="1">cv. AL8/78</strain>
    </source>
</reference>
<dbReference type="AlphaFoldDB" id="A0A453SHE1"/>